<feature type="transmembrane region" description="Helical" evidence="1">
    <location>
        <begin position="32"/>
        <end position="55"/>
    </location>
</feature>
<reference evidence="3" key="1">
    <citation type="submission" date="2020-05" db="EMBL/GenBank/DDBJ databases">
        <authorList>
            <person name="Chiriac C."/>
            <person name="Salcher M."/>
            <person name="Ghai R."/>
            <person name="Kavagutti S V."/>
        </authorList>
    </citation>
    <scope>NUCLEOTIDE SEQUENCE</scope>
</reference>
<dbReference type="AlphaFoldDB" id="A0A6J6RAP2"/>
<accession>A0A6J6RAP2</accession>
<sequence>MPRSRSALGGVASGALGALATGAFLAATHGGYLTVVAVIASLYPAFTILLAASLLREQVHRTQALGLLLCGAAVALVAAG</sequence>
<proteinExistence type="predicted"/>
<gene>
    <name evidence="3" type="ORF">UFOPK2579_01980</name>
</gene>
<organism evidence="3">
    <name type="scientific">freshwater metagenome</name>
    <dbReference type="NCBI Taxonomy" id="449393"/>
    <lineage>
        <taxon>unclassified sequences</taxon>
        <taxon>metagenomes</taxon>
        <taxon>ecological metagenomes</taxon>
    </lineage>
</organism>
<dbReference type="InterPro" id="IPR037185">
    <property type="entry name" value="EmrE-like"/>
</dbReference>
<dbReference type="InterPro" id="IPR000620">
    <property type="entry name" value="EamA_dom"/>
</dbReference>
<keyword evidence="1" id="KW-0472">Membrane</keyword>
<dbReference type="GO" id="GO:0016020">
    <property type="term" value="C:membrane"/>
    <property type="evidence" value="ECO:0007669"/>
    <property type="project" value="InterPro"/>
</dbReference>
<dbReference type="Pfam" id="PF00892">
    <property type="entry name" value="EamA"/>
    <property type="match status" value="1"/>
</dbReference>
<keyword evidence="1" id="KW-0812">Transmembrane</keyword>
<keyword evidence="1" id="KW-1133">Transmembrane helix</keyword>
<name>A0A6J6RAP2_9ZZZZ</name>
<evidence type="ECO:0000256" key="1">
    <source>
        <dbReference type="SAM" id="Phobius"/>
    </source>
</evidence>
<dbReference type="EMBL" id="CAEZXR010000258">
    <property type="protein sequence ID" value="CAB4721050.1"/>
    <property type="molecule type" value="Genomic_DNA"/>
</dbReference>
<feature type="domain" description="EamA" evidence="2">
    <location>
        <begin position="11"/>
        <end position="77"/>
    </location>
</feature>
<feature type="transmembrane region" description="Helical" evidence="1">
    <location>
        <begin position="62"/>
        <end position="79"/>
    </location>
</feature>
<protein>
    <submittedName>
        <fullName evidence="3">Unannotated protein</fullName>
    </submittedName>
</protein>
<dbReference type="SUPFAM" id="SSF103481">
    <property type="entry name" value="Multidrug resistance efflux transporter EmrE"/>
    <property type="match status" value="1"/>
</dbReference>
<evidence type="ECO:0000259" key="2">
    <source>
        <dbReference type="Pfam" id="PF00892"/>
    </source>
</evidence>
<evidence type="ECO:0000313" key="3">
    <source>
        <dbReference type="EMBL" id="CAB4721050.1"/>
    </source>
</evidence>